<dbReference type="AlphaFoldDB" id="A0A5B2VXF1"/>
<keyword evidence="4" id="KW-1185">Reference proteome</keyword>
<comment type="caution">
    <text evidence="3">The sequence shown here is derived from an EMBL/GenBank/DDBJ whole genome shotgun (WGS) entry which is preliminary data.</text>
</comment>
<dbReference type="GO" id="GO:0004301">
    <property type="term" value="F:epoxide hydrolase activity"/>
    <property type="evidence" value="ECO:0007669"/>
    <property type="project" value="TreeGrafter"/>
</dbReference>
<dbReference type="InterPro" id="IPR029058">
    <property type="entry name" value="AB_hydrolase_fold"/>
</dbReference>
<dbReference type="PANTHER" id="PTHR42977">
    <property type="entry name" value="HYDROLASE-RELATED"/>
    <property type="match status" value="1"/>
</dbReference>
<name>A0A5B2VXF1_9BACT</name>
<dbReference type="RefSeq" id="WP_149838156.1">
    <property type="nucleotide sequence ID" value="NZ_VUOC01000002.1"/>
</dbReference>
<dbReference type="PANTHER" id="PTHR42977:SF3">
    <property type="entry name" value="AB HYDROLASE-1 DOMAIN-CONTAINING PROTEIN"/>
    <property type="match status" value="1"/>
</dbReference>
<evidence type="ECO:0000259" key="2">
    <source>
        <dbReference type="Pfam" id="PF00561"/>
    </source>
</evidence>
<evidence type="ECO:0000256" key="1">
    <source>
        <dbReference type="ARBA" id="ARBA00022801"/>
    </source>
</evidence>
<dbReference type="EMBL" id="VUOC01000002">
    <property type="protein sequence ID" value="KAA2243280.1"/>
    <property type="molecule type" value="Genomic_DNA"/>
</dbReference>
<reference evidence="3 4" key="1">
    <citation type="submission" date="2019-09" db="EMBL/GenBank/DDBJ databases">
        <title>Chitinophaga ginsengihumi sp. nov., isolated from soil of ginseng rhizosphere.</title>
        <authorList>
            <person name="Lee J."/>
        </authorList>
    </citation>
    <scope>NUCLEOTIDE SEQUENCE [LARGE SCALE GENOMIC DNA]</scope>
    <source>
        <strain evidence="3 4">BN140078</strain>
    </source>
</reference>
<sequence>MKKQTMHYKQQHVDGINIFYRETGDRTKPHLILLNGVPSSSSAFQELMNDLKDDFYLVAPDFPGFGNSDIPSRQEYEYTFHNLSVTIEKFISQLGLVKPHLYAIGYGGPVGFRIAVRQPALFASLILQNSNAYFEGLGPAMQAAEPYLKNRNEETEQLVRPLLTTLDGIKLFYLSGAEDASRINPDGYNNSFYYLNRPGQQEIQLDLLYNYGSNLAEYPAWQQFLKTQQPRILLVWGKNDVFFPLSAAEAIKKDVPGAELHAFNTSHLALEEYHTEIAEKIRKFVNGR</sequence>
<dbReference type="PRINTS" id="PR00111">
    <property type="entry name" value="ABHYDROLASE"/>
</dbReference>
<dbReference type="Pfam" id="PF00561">
    <property type="entry name" value="Abhydrolase_1"/>
    <property type="match status" value="1"/>
</dbReference>
<keyword evidence="1 3" id="KW-0378">Hydrolase</keyword>
<evidence type="ECO:0000313" key="4">
    <source>
        <dbReference type="Proteomes" id="UP000324611"/>
    </source>
</evidence>
<reference evidence="3 4" key="2">
    <citation type="submission" date="2019-09" db="EMBL/GenBank/DDBJ databases">
        <authorList>
            <person name="Jin C."/>
        </authorList>
    </citation>
    <scope>NUCLEOTIDE SEQUENCE [LARGE SCALE GENOMIC DNA]</scope>
    <source>
        <strain evidence="3 4">BN140078</strain>
    </source>
</reference>
<organism evidence="3 4">
    <name type="scientific">Chitinophaga agrisoli</name>
    <dbReference type="NCBI Taxonomy" id="2607653"/>
    <lineage>
        <taxon>Bacteria</taxon>
        <taxon>Pseudomonadati</taxon>
        <taxon>Bacteroidota</taxon>
        <taxon>Chitinophagia</taxon>
        <taxon>Chitinophagales</taxon>
        <taxon>Chitinophagaceae</taxon>
        <taxon>Chitinophaga</taxon>
    </lineage>
</organism>
<dbReference type="Gene3D" id="3.40.50.1820">
    <property type="entry name" value="alpha/beta hydrolase"/>
    <property type="match status" value="1"/>
</dbReference>
<dbReference type="InterPro" id="IPR000073">
    <property type="entry name" value="AB_hydrolase_1"/>
</dbReference>
<feature type="domain" description="AB hydrolase-1" evidence="2">
    <location>
        <begin position="29"/>
        <end position="272"/>
    </location>
</feature>
<dbReference type="SUPFAM" id="SSF53474">
    <property type="entry name" value="alpha/beta-Hydrolases"/>
    <property type="match status" value="1"/>
</dbReference>
<dbReference type="InterPro" id="IPR051340">
    <property type="entry name" value="Haloalkane_dehalogenase"/>
</dbReference>
<proteinExistence type="predicted"/>
<accession>A0A5B2VXF1</accession>
<dbReference type="Proteomes" id="UP000324611">
    <property type="component" value="Unassembled WGS sequence"/>
</dbReference>
<evidence type="ECO:0000313" key="3">
    <source>
        <dbReference type="EMBL" id="KAA2243280.1"/>
    </source>
</evidence>
<gene>
    <name evidence="3" type="ORF">F0L74_12280</name>
</gene>
<protein>
    <submittedName>
        <fullName evidence="3">Alpha/beta hydrolase</fullName>
    </submittedName>
</protein>